<reference evidence="2" key="1">
    <citation type="journal article" date="2019" name="Int. J. Syst. Evol. Microbiol.">
        <title>The Global Catalogue of Microorganisms (GCM) 10K type strain sequencing project: providing services to taxonomists for standard genome sequencing and annotation.</title>
        <authorList>
            <consortium name="The Broad Institute Genomics Platform"/>
            <consortium name="The Broad Institute Genome Sequencing Center for Infectious Disease"/>
            <person name="Wu L."/>
            <person name="Ma J."/>
        </authorList>
    </citation>
    <scope>NUCLEOTIDE SEQUENCE [LARGE SCALE GENOMIC DNA]</scope>
    <source>
        <strain evidence="2">NBRC 106310</strain>
    </source>
</reference>
<evidence type="ECO:0000313" key="1">
    <source>
        <dbReference type="EMBL" id="BDZ37692.1"/>
    </source>
</evidence>
<gene>
    <name evidence="1" type="ORF">GCM10025863_03060</name>
</gene>
<name>A0ABN6WYV7_9MICO</name>
<dbReference type="Proteomes" id="UP001321543">
    <property type="component" value="Chromosome"/>
</dbReference>
<organism evidence="1 2">
    <name type="scientific">Microbacterium suwonense</name>
    <dbReference type="NCBI Taxonomy" id="683047"/>
    <lineage>
        <taxon>Bacteria</taxon>
        <taxon>Bacillati</taxon>
        <taxon>Actinomycetota</taxon>
        <taxon>Actinomycetes</taxon>
        <taxon>Micrococcales</taxon>
        <taxon>Microbacteriaceae</taxon>
        <taxon>Microbacterium</taxon>
    </lineage>
</organism>
<keyword evidence="2" id="KW-1185">Reference proteome</keyword>
<protein>
    <submittedName>
        <fullName evidence="1">Uncharacterized protein</fullName>
    </submittedName>
</protein>
<evidence type="ECO:0000313" key="2">
    <source>
        <dbReference type="Proteomes" id="UP001321543"/>
    </source>
</evidence>
<accession>A0ABN6WYV7</accession>
<dbReference type="EMBL" id="AP027728">
    <property type="protein sequence ID" value="BDZ37692.1"/>
    <property type="molecule type" value="Genomic_DNA"/>
</dbReference>
<sequence>MPIAMNVDAGAMLTSPRLGLTPTRLLVAAGVRIEPALSLPWAKGSSPAATAVAAPPEDPLE</sequence>
<proteinExistence type="predicted"/>